<protein>
    <submittedName>
        <fullName evidence="2">DUF1351 domain-containing protein</fullName>
    </submittedName>
</protein>
<name>A0AAW9MWE8_9FIRM</name>
<dbReference type="EMBL" id="JAYKOT010000002">
    <property type="protein sequence ID" value="MEB3428895.1"/>
    <property type="molecule type" value="Genomic_DNA"/>
</dbReference>
<sequence length="240" mass="28734">MTRGEVKFQSYEKLKLEAMEIAGFISQMEVTDENVKTVKKVLARVNKAVKQLNDRRIEIKKAINEPYEVFNSQVKEIESIVKEADEIVRSQVRNLEEQERQKKTEELKEIWDLRIAQYDLARIFDFEDWLTSKHLNKSESMSKVEKDMTDFLEKSERDLEVIRKHEDCNELMLVYKEEKDLAMSLQIVSEKKRLLQEQEEILKDSEVEKTEKFIFEVFTEKDAKLIELLMKENDIDYRRI</sequence>
<dbReference type="InterPro" id="IPR009785">
    <property type="entry name" value="Prophage_Lj928_Orf309"/>
</dbReference>
<accession>A0AAW9MWE8</accession>
<dbReference type="Pfam" id="PF07083">
    <property type="entry name" value="DUF1351"/>
    <property type="match status" value="1"/>
</dbReference>
<organism evidence="2 3">
    <name type="scientific">Citroniella saccharovorans</name>
    <dbReference type="NCBI Taxonomy" id="2053367"/>
    <lineage>
        <taxon>Bacteria</taxon>
        <taxon>Bacillati</taxon>
        <taxon>Bacillota</taxon>
        <taxon>Tissierellia</taxon>
        <taxon>Tissierellales</taxon>
        <taxon>Peptoniphilaceae</taxon>
        <taxon>Citroniella</taxon>
    </lineage>
</organism>
<keyword evidence="3" id="KW-1185">Reference proteome</keyword>
<dbReference type="AlphaFoldDB" id="A0AAW9MWE8"/>
<comment type="caution">
    <text evidence="2">The sequence shown here is derived from an EMBL/GenBank/DDBJ whole genome shotgun (WGS) entry which is preliminary data.</text>
</comment>
<dbReference type="RefSeq" id="WP_324618967.1">
    <property type="nucleotide sequence ID" value="NZ_JAYKOT010000002.1"/>
</dbReference>
<keyword evidence="1" id="KW-0175">Coiled coil</keyword>
<evidence type="ECO:0000313" key="3">
    <source>
        <dbReference type="Proteomes" id="UP001357733"/>
    </source>
</evidence>
<dbReference type="Proteomes" id="UP001357733">
    <property type="component" value="Unassembled WGS sequence"/>
</dbReference>
<evidence type="ECO:0000256" key="1">
    <source>
        <dbReference type="SAM" id="Coils"/>
    </source>
</evidence>
<feature type="coiled-coil region" evidence="1">
    <location>
        <begin position="35"/>
        <end position="108"/>
    </location>
</feature>
<evidence type="ECO:0000313" key="2">
    <source>
        <dbReference type="EMBL" id="MEB3428895.1"/>
    </source>
</evidence>
<proteinExistence type="predicted"/>
<gene>
    <name evidence="2" type="ORF">VLK81_02460</name>
</gene>
<reference evidence="2 3" key="1">
    <citation type="submission" date="2024-01" db="EMBL/GenBank/DDBJ databases">
        <title>Complete genome sequence of Citroniella saccharovorans strain M6.X9, isolated from human fecal sample.</title>
        <authorList>
            <person name="Cheng G."/>
            <person name="Westerholm M."/>
            <person name="Schnurer A."/>
        </authorList>
    </citation>
    <scope>NUCLEOTIDE SEQUENCE [LARGE SCALE GENOMIC DNA]</scope>
    <source>
        <strain evidence="2 3">DSM 29873</strain>
    </source>
</reference>